<name>A0A915JQT6_ROMCU</name>
<dbReference type="Proteomes" id="UP000887565">
    <property type="component" value="Unplaced"/>
</dbReference>
<keyword evidence="1" id="KW-1185">Reference proteome</keyword>
<proteinExistence type="predicted"/>
<sequence length="102" mass="11277">MLFQNEKIAVNSVSNFNYRVSSHNTHLKKTDYRAAFILHGTATAIAAVTNQTALGKTDVKCDWLHVTCTEIRLATVAVTEAVPDDDRSKILANRSITVTRSE</sequence>
<protein>
    <submittedName>
        <fullName evidence="2">Uncharacterized protein</fullName>
    </submittedName>
</protein>
<organism evidence="1 2">
    <name type="scientific">Romanomermis culicivorax</name>
    <name type="common">Nematode worm</name>
    <dbReference type="NCBI Taxonomy" id="13658"/>
    <lineage>
        <taxon>Eukaryota</taxon>
        <taxon>Metazoa</taxon>
        <taxon>Ecdysozoa</taxon>
        <taxon>Nematoda</taxon>
        <taxon>Enoplea</taxon>
        <taxon>Dorylaimia</taxon>
        <taxon>Mermithida</taxon>
        <taxon>Mermithoidea</taxon>
        <taxon>Mermithidae</taxon>
        <taxon>Romanomermis</taxon>
    </lineage>
</organism>
<accession>A0A915JQT6</accession>
<dbReference type="AlphaFoldDB" id="A0A915JQT6"/>
<reference evidence="2" key="1">
    <citation type="submission" date="2022-11" db="UniProtKB">
        <authorList>
            <consortium name="WormBaseParasite"/>
        </authorList>
    </citation>
    <scope>IDENTIFICATION</scope>
</reference>
<dbReference type="WBParaSite" id="nRc.2.0.1.t28463-RA">
    <property type="protein sequence ID" value="nRc.2.0.1.t28463-RA"/>
    <property type="gene ID" value="nRc.2.0.1.g28463"/>
</dbReference>
<evidence type="ECO:0000313" key="2">
    <source>
        <dbReference type="WBParaSite" id="nRc.2.0.1.t28463-RA"/>
    </source>
</evidence>
<evidence type="ECO:0000313" key="1">
    <source>
        <dbReference type="Proteomes" id="UP000887565"/>
    </source>
</evidence>